<proteinExistence type="predicted"/>
<reference evidence="2 3" key="1">
    <citation type="journal article" date="2013" name="PLoS ONE">
        <title>Assembly-driven community genomics of a hypersaline microbial ecosystem.</title>
        <authorList>
            <person name="Podell S."/>
            <person name="Ugalde J.A."/>
            <person name="Narasingarao P."/>
            <person name="Banfield J.F."/>
            <person name="Heidelberg K.B."/>
            <person name="Allen E.E."/>
        </authorList>
    </citation>
    <scope>NUCLEOTIDE SEQUENCE [LARGE SCALE GENOMIC DNA]</scope>
    <source>
        <strain evidence="3">J07HQW2</strain>
    </source>
</reference>
<evidence type="ECO:0000313" key="3">
    <source>
        <dbReference type="Proteomes" id="UP000030710"/>
    </source>
</evidence>
<protein>
    <submittedName>
        <fullName evidence="2">Uncharacterized protein</fullName>
    </submittedName>
</protein>
<name>U1MUY7_9EURY</name>
<gene>
    <name evidence="2" type="ORF">J07HQW2_00643</name>
</gene>
<organism evidence="2 3">
    <name type="scientific">Haloquadratum walsbyi J07HQW2</name>
    <dbReference type="NCBI Taxonomy" id="1238425"/>
    <lineage>
        <taxon>Archaea</taxon>
        <taxon>Methanobacteriati</taxon>
        <taxon>Methanobacteriota</taxon>
        <taxon>Stenosarchaea group</taxon>
        <taxon>Halobacteria</taxon>
        <taxon>Halobacteriales</taxon>
        <taxon>Haloferacaceae</taxon>
        <taxon>Haloquadratum</taxon>
    </lineage>
</organism>
<dbReference type="HOGENOM" id="CLU_1682663_0_0_2"/>
<dbReference type="RefSeq" id="WP_021053702.1">
    <property type="nucleotide sequence ID" value="NZ_KE356561.1"/>
</dbReference>
<feature type="compositionally biased region" description="Basic and acidic residues" evidence="1">
    <location>
        <begin position="98"/>
        <end position="114"/>
    </location>
</feature>
<accession>U1MUY7</accession>
<dbReference type="Proteomes" id="UP000030710">
    <property type="component" value="Unassembled WGS sequence"/>
</dbReference>
<sequence length="156" mass="17481">MVTTLNITVTDEVADNARAVKQARELTWAQFIEVATDELERSDDGTVAEAVSLIEELEKLGPDQSQPSQSQNQEDEAESLIEEIERIGLEQLEPTQIKNDEAESSVKELEKLSKEEDEATTIAEILEKQEQPQPTQVDDDEIKSLREAIENDSTPE</sequence>
<evidence type="ECO:0000256" key="1">
    <source>
        <dbReference type="SAM" id="MobiDB-lite"/>
    </source>
</evidence>
<dbReference type="AlphaFoldDB" id="U1MUY7"/>
<feature type="region of interest" description="Disordered" evidence="1">
    <location>
        <begin position="59"/>
        <end position="156"/>
    </location>
</feature>
<dbReference type="EMBL" id="KE356561">
    <property type="protein sequence ID" value="ERG94209.1"/>
    <property type="molecule type" value="Genomic_DNA"/>
</dbReference>
<feature type="compositionally biased region" description="Acidic residues" evidence="1">
    <location>
        <begin position="73"/>
        <end position="82"/>
    </location>
</feature>
<evidence type="ECO:0000313" key="2">
    <source>
        <dbReference type="EMBL" id="ERG94209.1"/>
    </source>
</evidence>